<evidence type="ECO:0000313" key="2">
    <source>
        <dbReference type="Proteomes" id="UP001177260"/>
    </source>
</evidence>
<gene>
    <name evidence="1" type="ORF">N8T08_007613</name>
</gene>
<sequence>MSERSPRPSSSHLEPPRKSVELEDSGAQDSGRLSLASNSDDEHFSDASEGHHQSASHPASGRTSPVPLTRVEKVDENPSHGEIPGTSAFEIREQDAIPDEIEVIPEGSRSRSCSTAGHLPRPSTPGGSPVPRTVVEKVDVDQPSHGEIPGTAAYEQRKADAVPDVVMNVSDADSRPPSSPDSNQQAPTEANASNTVVPETVLSRVDSLPSEEPPSAPHAHQRRPSDALPDVTEVVADAPDPGSSPESQNDHQLDDNQEQPVTDHGDQLTEDQAAVDDFDDFAEEQDIGEGDDFGDFDDGFQEPSAEITEDEFIEQNEIKPSQPPTPPSVPPLLDFDVFQSLSDLNSALNDPLDRLFPASKEVPSLPSLEPIHNSSAIFSSERSLSLWSQLVAPPPLQPQNWVKSRIRRLFLVSLGVPVDLDEILPASKQKKLVLPSINIGSDTGGSTTHSRSQSQNRKDGTLSSTASPRTSTQGSRQRNSRRREPTPPPELDLPAVHRLCTTTEAALDGLTDGELQGHVKELEDVTLRASSVLEYWLKRLDGLVSEKEAFEGVIENLVNHARRVRK</sequence>
<evidence type="ECO:0000313" key="1">
    <source>
        <dbReference type="EMBL" id="KAK1148938.1"/>
    </source>
</evidence>
<accession>A0ACC3BDW0</accession>
<name>A0ACC3BDW0_9EURO</name>
<comment type="caution">
    <text evidence="1">The sequence shown here is derived from an EMBL/GenBank/DDBJ whole genome shotgun (WGS) entry which is preliminary data.</text>
</comment>
<protein>
    <submittedName>
        <fullName evidence="1">Uncharacterized protein</fullName>
    </submittedName>
</protein>
<proteinExistence type="predicted"/>
<reference evidence="1 2" key="1">
    <citation type="journal article" date="2023" name="ACS Omega">
        <title>Identification of the Neoaspergillic Acid Biosynthesis Gene Cluster by Establishing an In Vitro CRISPR-Ribonucleoprotein Genetic System in Aspergillus melleus.</title>
        <authorList>
            <person name="Yuan B."/>
            <person name="Grau M.F."/>
            <person name="Murata R.M."/>
            <person name="Torok T."/>
            <person name="Venkateswaran K."/>
            <person name="Stajich J.E."/>
            <person name="Wang C.C.C."/>
        </authorList>
    </citation>
    <scope>NUCLEOTIDE SEQUENCE [LARGE SCALE GENOMIC DNA]</scope>
    <source>
        <strain evidence="1 2">IMV 1140</strain>
    </source>
</reference>
<dbReference type="Proteomes" id="UP001177260">
    <property type="component" value="Unassembled WGS sequence"/>
</dbReference>
<keyword evidence="2" id="KW-1185">Reference proteome</keyword>
<dbReference type="EMBL" id="JAOPJF010000005">
    <property type="protein sequence ID" value="KAK1148938.1"/>
    <property type="molecule type" value="Genomic_DNA"/>
</dbReference>
<organism evidence="1 2">
    <name type="scientific">Aspergillus melleus</name>
    <dbReference type="NCBI Taxonomy" id="138277"/>
    <lineage>
        <taxon>Eukaryota</taxon>
        <taxon>Fungi</taxon>
        <taxon>Dikarya</taxon>
        <taxon>Ascomycota</taxon>
        <taxon>Pezizomycotina</taxon>
        <taxon>Eurotiomycetes</taxon>
        <taxon>Eurotiomycetidae</taxon>
        <taxon>Eurotiales</taxon>
        <taxon>Aspergillaceae</taxon>
        <taxon>Aspergillus</taxon>
        <taxon>Aspergillus subgen. Circumdati</taxon>
    </lineage>
</organism>